<evidence type="ECO:0000256" key="5">
    <source>
        <dbReference type="ARBA" id="ARBA00022692"/>
    </source>
</evidence>
<evidence type="ECO:0008006" key="16">
    <source>
        <dbReference type="Google" id="ProtNLM"/>
    </source>
</evidence>
<gene>
    <name evidence="14" type="primary">AVEN_228817_1</name>
    <name evidence="14" type="ORF">TNIN_117371</name>
</gene>
<feature type="transmembrane region" description="Helical" evidence="13">
    <location>
        <begin position="228"/>
        <end position="251"/>
    </location>
</feature>
<comment type="subcellular location">
    <subcellularLocation>
        <location evidence="1">Membrane</location>
        <topology evidence="1">Multi-pass membrane protein</topology>
    </subcellularLocation>
</comment>
<dbReference type="Gene3D" id="1.10.287.770">
    <property type="entry name" value="YojJ-like"/>
    <property type="match status" value="1"/>
</dbReference>
<organism evidence="14 15">
    <name type="scientific">Trichonephila inaurata madagascariensis</name>
    <dbReference type="NCBI Taxonomy" id="2747483"/>
    <lineage>
        <taxon>Eukaryota</taxon>
        <taxon>Metazoa</taxon>
        <taxon>Ecdysozoa</taxon>
        <taxon>Arthropoda</taxon>
        <taxon>Chelicerata</taxon>
        <taxon>Arachnida</taxon>
        <taxon>Araneae</taxon>
        <taxon>Araneomorphae</taxon>
        <taxon>Entelegynae</taxon>
        <taxon>Araneoidea</taxon>
        <taxon>Nephilidae</taxon>
        <taxon>Trichonephila</taxon>
        <taxon>Trichonephila inaurata</taxon>
    </lineage>
</organism>
<dbReference type="InterPro" id="IPR001873">
    <property type="entry name" value="ENaC"/>
</dbReference>
<evidence type="ECO:0000313" key="14">
    <source>
        <dbReference type="EMBL" id="GFY55329.1"/>
    </source>
</evidence>
<keyword evidence="5 12" id="KW-0812">Transmembrane</keyword>
<evidence type="ECO:0000256" key="9">
    <source>
        <dbReference type="ARBA" id="ARBA00023136"/>
    </source>
</evidence>
<accession>A0A8X6XLB0</accession>
<keyword evidence="15" id="KW-1185">Reference proteome</keyword>
<sequence>MNRTLNSLSPWPRPTDLFRMRSEDAHHSPSARITFLFHQWTVKVTQLLRRRESIWGQPNAQVKEIPTTGEIRMYLTLHPEEYTNYYDLVHAHIFAHDAHSIANSMKDGIPWGLGRPTISSSTRNTRFFCSAILFACFEKCKMESMLKSSGCIAHSVSYPNNYTICEDKSSFPSDMIREKCTRECSESCRKKDLYLNFIFNRLELEMFVHEPKYESVEMFSYIGGYMGMWLGISLIALFDFLETLAFLLLYLGRSKKKVKKNAIQQNIYDM</sequence>
<evidence type="ECO:0000256" key="8">
    <source>
        <dbReference type="ARBA" id="ARBA00023065"/>
    </source>
</evidence>
<evidence type="ECO:0000256" key="2">
    <source>
        <dbReference type="ARBA" id="ARBA00007193"/>
    </source>
</evidence>
<protein>
    <recommendedName>
        <fullName evidence="16">Amiloride-sensitive sodium channel</fullName>
    </recommendedName>
</protein>
<dbReference type="Proteomes" id="UP000886998">
    <property type="component" value="Unassembled WGS sequence"/>
</dbReference>
<keyword evidence="4 12" id="KW-0894">Sodium channel</keyword>
<evidence type="ECO:0000256" key="10">
    <source>
        <dbReference type="ARBA" id="ARBA00023201"/>
    </source>
</evidence>
<comment type="similarity">
    <text evidence="2 12">Belongs to the amiloride-sensitive sodium channel (TC 1.A.6) family.</text>
</comment>
<dbReference type="GO" id="GO:0016020">
    <property type="term" value="C:membrane"/>
    <property type="evidence" value="ECO:0007669"/>
    <property type="project" value="UniProtKB-SubCell"/>
</dbReference>
<keyword evidence="9 13" id="KW-0472">Membrane</keyword>
<keyword evidence="3 12" id="KW-0813">Transport</keyword>
<dbReference type="EMBL" id="BMAV01010322">
    <property type="protein sequence ID" value="GFY55329.1"/>
    <property type="molecule type" value="Genomic_DNA"/>
</dbReference>
<evidence type="ECO:0000256" key="11">
    <source>
        <dbReference type="ARBA" id="ARBA00023303"/>
    </source>
</evidence>
<evidence type="ECO:0000256" key="1">
    <source>
        <dbReference type="ARBA" id="ARBA00004141"/>
    </source>
</evidence>
<keyword evidence="7" id="KW-0915">Sodium</keyword>
<keyword evidence="11 12" id="KW-0407">Ion channel</keyword>
<evidence type="ECO:0000256" key="7">
    <source>
        <dbReference type="ARBA" id="ARBA00023053"/>
    </source>
</evidence>
<evidence type="ECO:0000256" key="4">
    <source>
        <dbReference type="ARBA" id="ARBA00022461"/>
    </source>
</evidence>
<dbReference type="Pfam" id="PF00858">
    <property type="entry name" value="ASC"/>
    <property type="match status" value="1"/>
</dbReference>
<dbReference type="AlphaFoldDB" id="A0A8X6XLB0"/>
<evidence type="ECO:0000256" key="13">
    <source>
        <dbReference type="SAM" id="Phobius"/>
    </source>
</evidence>
<evidence type="ECO:0000256" key="6">
    <source>
        <dbReference type="ARBA" id="ARBA00022989"/>
    </source>
</evidence>
<dbReference type="GO" id="GO:0005272">
    <property type="term" value="F:sodium channel activity"/>
    <property type="evidence" value="ECO:0007669"/>
    <property type="project" value="UniProtKB-KW"/>
</dbReference>
<evidence type="ECO:0000313" key="15">
    <source>
        <dbReference type="Proteomes" id="UP000886998"/>
    </source>
</evidence>
<name>A0A8X6XLB0_9ARAC</name>
<dbReference type="OrthoDB" id="6433504at2759"/>
<comment type="caution">
    <text evidence="14">The sequence shown here is derived from an EMBL/GenBank/DDBJ whole genome shotgun (WGS) entry which is preliminary data.</text>
</comment>
<keyword evidence="6 13" id="KW-1133">Transmembrane helix</keyword>
<evidence type="ECO:0000256" key="3">
    <source>
        <dbReference type="ARBA" id="ARBA00022448"/>
    </source>
</evidence>
<keyword evidence="10 12" id="KW-0739">Sodium transport</keyword>
<evidence type="ECO:0000256" key="12">
    <source>
        <dbReference type="RuleBase" id="RU000679"/>
    </source>
</evidence>
<reference evidence="14" key="1">
    <citation type="submission" date="2020-08" db="EMBL/GenBank/DDBJ databases">
        <title>Multicomponent nature underlies the extraordinary mechanical properties of spider dragline silk.</title>
        <authorList>
            <person name="Kono N."/>
            <person name="Nakamura H."/>
            <person name="Mori M."/>
            <person name="Yoshida Y."/>
            <person name="Ohtoshi R."/>
            <person name="Malay A.D."/>
            <person name="Moran D.A.P."/>
            <person name="Tomita M."/>
            <person name="Numata K."/>
            <person name="Arakawa K."/>
        </authorList>
    </citation>
    <scope>NUCLEOTIDE SEQUENCE</scope>
</reference>
<keyword evidence="8 12" id="KW-0406">Ion transport</keyword>
<proteinExistence type="inferred from homology"/>